<keyword evidence="19" id="KW-1207">Sterol metabolism</keyword>
<evidence type="ECO:0000256" key="21">
    <source>
        <dbReference type="ARBA" id="ARBA00050270"/>
    </source>
</evidence>
<keyword evidence="6" id="KW-0153">Cholesterol metabolism</keyword>
<evidence type="ECO:0000256" key="30">
    <source>
        <dbReference type="ARBA" id="ARBA00052802"/>
    </source>
</evidence>
<comment type="catalytic activity">
    <reaction evidence="29">
        <text>4beta-methylzymosterol-4alpha-carboxylate + NADP(+) = 3-dehydro-4-methylzymosterol + CO2 + NADPH</text>
        <dbReference type="Rhea" id="RHEA:33447"/>
        <dbReference type="ChEBI" id="CHEBI:16526"/>
        <dbReference type="ChEBI" id="CHEBI:50593"/>
        <dbReference type="ChEBI" id="CHEBI:57783"/>
        <dbReference type="ChEBI" id="CHEBI:58349"/>
        <dbReference type="ChEBI" id="CHEBI:64925"/>
        <dbReference type="EC" id="1.1.1.170"/>
    </reaction>
    <physiologicalReaction direction="left-to-right" evidence="29">
        <dbReference type="Rhea" id="RHEA:33448"/>
    </physiologicalReaction>
</comment>
<reference evidence="37" key="1">
    <citation type="submission" date="2015-02" db="EMBL/GenBank/DDBJ databases">
        <title>Genome sequencing for Strongylocentrotus purpuratus.</title>
        <authorList>
            <person name="Murali S."/>
            <person name="Liu Y."/>
            <person name="Vee V."/>
            <person name="English A."/>
            <person name="Wang M."/>
            <person name="Skinner E."/>
            <person name="Han Y."/>
            <person name="Muzny D.M."/>
            <person name="Worley K.C."/>
            <person name="Gibbs R.A."/>
        </authorList>
    </citation>
    <scope>NUCLEOTIDE SEQUENCE</scope>
</reference>
<evidence type="ECO:0000256" key="12">
    <source>
        <dbReference type="ARBA" id="ARBA00022989"/>
    </source>
</evidence>
<evidence type="ECO:0000256" key="27">
    <source>
        <dbReference type="ARBA" id="ARBA00051958"/>
    </source>
</evidence>
<evidence type="ECO:0000256" key="6">
    <source>
        <dbReference type="ARBA" id="ARBA00022548"/>
    </source>
</evidence>
<keyword evidence="20" id="KW-0753">Steroid metabolism</keyword>
<keyword evidence="13" id="KW-0007">Acetylation</keyword>
<comment type="pathway">
    <text evidence="31">Steroid biosynthesis; zymosterol biosynthesis; zymosterol from lanosterol: step 4/6.</text>
</comment>
<evidence type="ECO:0000256" key="25">
    <source>
        <dbReference type="ARBA" id="ARBA00051429"/>
    </source>
</evidence>
<dbReference type="EnsemblMetazoa" id="XM_030980853">
    <property type="protein sequence ID" value="XP_030836713"/>
    <property type="gene ID" value="LOC577670"/>
</dbReference>
<dbReference type="GO" id="GO:0005789">
    <property type="term" value="C:endoplasmic reticulum membrane"/>
    <property type="evidence" value="ECO:0007669"/>
    <property type="project" value="UniProtKB-SubCell"/>
</dbReference>
<dbReference type="GeneID" id="577670"/>
<evidence type="ECO:0000256" key="18">
    <source>
        <dbReference type="ARBA" id="ARBA00023136"/>
    </source>
</evidence>
<evidence type="ECO:0000256" key="5">
    <source>
        <dbReference type="ARBA" id="ARBA00022516"/>
    </source>
</evidence>
<dbReference type="FunFam" id="3.40.50.720:FF:000251">
    <property type="entry name" value="Sterol-4-alpha-carboxylate 3-dehydrogenase, decarboxylating"/>
    <property type="match status" value="1"/>
</dbReference>
<evidence type="ECO:0000259" key="35">
    <source>
        <dbReference type="Pfam" id="PF01073"/>
    </source>
</evidence>
<keyword evidence="15" id="KW-0756">Sterol biosynthesis</keyword>
<dbReference type="PANTHER" id="PTHR43245">
    <property type="entry name" value="BIFUNCTIONAL POLYMYXIN RESISTANCE PROTEIN ARNA"/>
    <property type="match status" value="1"/>
</dbReference>
<feature type="transmembrane region" description="Helical" evidence="34">
    <location>
        <begin position="259"/>
        <end position="278"/>
    </location>
</feature>
<evidence type="ECO:0000256" key="16">
    <source>
        <dbReference type="ARBA" id="ARBA00023027"/>
    </source>
</evidence>
<keyword evidence="8 34" id="KW-0812">Transmembrane</keyword>
<dbReference type="GO" id="GO:0000252">
    <property type="term" value="F:3-beta-hydroxysteroid dehydrogenase [NAD(P)+]/C4-decarboxylase activity"/>
    <property type="evidence" value="ECO:0007669"/>
    <property type="project" value="UniProtKB-EC"/>
</dbReference>
<evidence type="ECO:0000256" key="33">
    <source>
        <dbReference type="ARBA" id="ARBA00074569"/>
    </source>
</evidence>
<evidence type="ECO:0000256" key="34">
    <source>
        <dbReference type="RuleBase" id="RU004475"/>
    </source>
</evidence>
<proteinExistence type="inferred from homology"/>
<keyword evidence="12 34" id="KW-1133">Transmembrane helix</keyword>
<dbReference type="InterPro" id="IPR002225">
    <property type="entry name" value="3Beta_OHSteriod_DH/Estase"/>
</dbReference>
<dbReference type="KEGG" id="spu:577670"/>
<name>A0A7M7NHX7_STRPU</name>
<comment type="subcellular location">
    <subcellularLocation>
        <location evidence="1">Endoplasmic reticulum membrane</location>
        <topology evidence="1">Single-pass membrane protein</topology>
    </subcellularLocation>
    <subcellularLocation>
        <location evidence="2">Lipid droplet</location>
    </subcellularLocation>
</comment>
<organism evidence="36 37">
    <name type="scientific">Strongylocentrotus purpuratus</name>
    <name type="common">Purple sea urchin</name>
    <dbReference type="NCBI Taxonomy" id="7668"/>
    <lineage>
        <taxon>Eukaryota</taxon>
        <taxon>Metazoa</taxon>
        <taxon>Echinodermata</taxon>
        <taxon>Eleutherozoa</taxon>
        <taxon>Echinozoa</taxon>
        <taxon>Echinoidea</taxon>
        <taxon>Euechinoidea</taxon>
        <taxon>Echinacea</taxon>
        <taxon>Camarodonta</taxon>
        <taxon>Echinidea</taxon>
        <taxon>Strongylocentrotidae</taxon>
        <taxon>Strongylocentrotus</taxon>
    </lineage>
</organism>
<keyword evidence="10" id="KW-0256">Endoplasmic reticulum</keyword>
<dbReference type="OMA" id="STAHWFD"/>
<dbReference type="Proteomes" id="UP000007110">
    <property type="component" value="Unassembled WGS sequence"/>
</dbReference>
<keyword evidence="18 34" id="KW-0472">Membrane</keyword>
<evidence type="ECO:0000256" key="10">
    <source>
        <dbReference type="ARBA" id="ARBA00022824"/>
    </source>
</evidence>
<reference evidence="36" key="2">
    <citation type="submission" date="2021-01" db="UniProtKB">
        <authorList>
            <consortium name="EnsemblMetazoa"/>
        </authorList>
    </citation>
    <scope>IDENTIFICATION</scope>
</reference>
<comment type="catalytic activity">
    <reaction evidence="26">
        <text>4alpha-carboxy-4beta-methyl-5alpha-cholest-8-en-3beta-ol + NAD(+) = 4alpha-methyl-5alpha-cholest-8-en-3-one + CO2 + NADH</text>
        <dbReference type="Rhea" id="RHEA:47168"/>
        <dbReference type="ChEBI" id="CHEBI:16526"/>
        <dbReference type="ChEBI" id="CHEBI:57540"/>
        <dbReference type="ChEBI" id="CHEBI:57945"/>
        <dbReference type="ChEBI" id="CHEBI:87047"/>
        <dbReference type="ChEBI" id="CHEBI:87050"/>
    </reaction>
    <physiologicalReaction direction="left-to-right" evidence="26">
        <dbReference type="Rhea" id="RHEA:47169"/>
    </physiologicalReaction>
</comment>
<evidence type="ECO:0000256" key="7">
    <source>
        <dbReference type="ARBA" id="ARBA00022677"/>
    </source>
</evidence>
<comment type="catalytic activity">
    <reaction evidence="21">
        <text>4alpha-carboxyzymosterol + NAD(+) = zymosterone + CO2 + NADH</text>
        <dbReference type="Rhea" id="RHEA:47164"/>
        <dbReference type="ChEBI" id="CHEBI:16526"/>
        <dbReference type="ChEBI" id="CHEBI:52386"/>
        <dbReference type="ChEBI" id="CHEBI:57540"/>
        <dbReference type="ChEBI" id="CHEBI:57945"/>
        <dbReference type="ChEBI" id="CHEBI:143575"/>
    </reaction>
    <physiologicalReaction direction="left-to-right" evidence="21">
        <dbReference type="Rhea" id="RHEA:47165"/>
    </physiologicalReaction>
</comment>
<evidence type="ECO:0000256" key="11">
    <source>
        <dbReference type="ARBA" id="ARBA00022955"/>
    </source>
</evidence>
<comment type="similarity">
    <text evidence="3 34">Belongs to the 3-beta-HSD family.</text>
</comment>
<dbReference type="Gene3D" id="3.40.50.720">
    <property type="entry name" value="NAD(P)-binding Rossmann-like Domain"/>
    <property type="match status" value="1"/>
</dbReference>
<evidence type="ECO:0000256" key="3">
    <source>
        <dbReference type="ARBA" id="ARBA00009219"/>
    </source>
</evidence>
<evidence type="ECO:0000256" key="24">
    <source>
        <dbReference type="ARBA" id="ARBA00051208"/>
    </source>
</evidence>
<evidence type="ECO:0000256" key="15">
    <source>
        <dbReference type="ARBA" id="ARBA00023011"/>
    </source>
</evidence>
<comment type="catalytic activity">
    <reaction evidence="22">
        <text>4alpha-carboxy-5alpha-cholest-8-ene-3beta-ol + NADP(+) = 5alpha-cholest-8-en-3-one + CO2 + NADPH</text>
        <dbReference type="Rhea" id="RHEA:46848"/>
        <dbReference type="ChEBI" id="CHEBI:16526"/>
        <dbReference type="ChEBI" id="CHEBI:57783"/>
        <dbReference type="ChEBI" id="CHEBI:58349"/>
        <dbReference type="ChEBI" id="CHEBI:87055"/>
        <dbReference type="ChEBI" id="CHEBI:87056"/>
    </reaction>
    <physiologicalReaction direction="left-to-right" evidence="22">
        <dbReference type="Rhea" id="RHEA:46849"/>
    </physiologicalReaction>
</comment>
<keyword evidence="16" id="KW-0520">NAD</keyword>
<evidence type="ECO:0000256" key="22">
    <source>
        <dbReference type="ARBA" id="ARBA00051020"/>
    </source>
</evidence>
<dbReference type="GO" id="GO:0006695">
    <property type="term" value="P:cholesterol biosynthetic process"/>
    <property type="evidence" value="ECO:0007669"/>
    <property type="project" value="UniProtKB-KW"/>
</dbReference>
<accession>A0A7M7NHX7</accession>
<evidence type="ECO:0000256" key="4">
    <source>
        <dbReference type="ARBA" id="ARBA00011738"/>
    </source>
</evidence>
<keyword evidence="9" id="KW-0152">Cholesterol biosynthesis</keyword>
<dbReference type="SUPFAM" id="SSF51735">
    <property type="entry name" value="NAD(P)-binding Rossmann-fold domains"/>
    <property type="match status" value="1"/>
</dbReference>
<evidence type="ECO:0000256" key="2">
    <source>
        <dbReference type="ARBA" id="ARBA00004502"/>
    </source>
</evidence>
<evidence type="ECO:0000256" key="19">
    <source>
        <dbReference type="ARBA" id="ARBA00023166"/>
    </source>
</evidence>
<evidence type="ECO:0000256" key="17">
    <source>
        <dbReference type="ARBA" id="ARBA00023098"/>
    </source>
</evidence>
<keyword evidence="5" id="KW-0444">Lipid biosynthesis</keyword>
<dbReference type="OrthoDB" id="10262413at2759"/>
<keyword evidence="11" id="KW-0752">Steroid biosynthesis</keyword>
<dbReference type="AlphaFoldDB" id="A0A7M7NHX7"/>
<feature type="domain" description="3-beta hydroxysteroid dehydrogenase/isomerase" evidence="35">
    <location>
        <begin position="4"/>
        <end position="260"/>
    </location>
</feature>
<evidence type="ECO:0000313" key="37">
    <source>
        <dbReference type="Proteomes" id="UP000007110"/>
    </source>
</evidence>
<evidence type="ECO:0000313" key="36">
    <source>
        <dbReference type="EnsemblMetazoa" id="XP_030836713"/>
    </source>
</evidence>
<keyword evidence="14 34" id="KW-0560">Oxidoreductase</keyword>
<comment type="catalytic activity">
    <reaction evidence="27">
        <text>4beta-methylzymosterol-4alpha-carboxylate + NAD(+) = 3-dehydro-4-methylzymosterol + CO2 + NADH</text>
        <dbReference type="Rhea" id="RHEA:47160"/>
        <dbReference type="ChEBI" id="CHEBI:16526"/>
        <dbReference type="ChEBI" id="CHEBI:50593"/>
        <dbReference type="ChEBI" id="CHEBI:57540"/>
        <dbReference type="ChEBI" id="CHEBI:57945"/>
        <dbReference type="ChEBI" id="CHEBI:64925"/>
    </reaction>
    <physiologicalReaction direction="left-to-right" evidence="27">
        <dbReference type="Rhea" id="RHEA:47161"/>
    </physiologicalReaction>
</comment>
<keyword evidence="17" id="KW-0443">Lipid metabolism</keyword>
<comment type="subunit">
    <text evidence="4">Homodimer.</text>
</comment>
<evidence type="ECO:0000256" key="29">
    <source>
        <dbReference type="ARBA" id="ARBA00052679"/>
    </source>
</evidence>
<evidence type="ECO:0000256" key="23">
    <source>
        <dbReference type="ARBA" id="ARBA00051034"/>
    </source>
</evidence>
<dbReference type="PANTHER" id="PTHR43245:SF51">
    <property type="entry name" value="SHORT CHAIN DEHYDROGENASE_REDUCTASE FAMILY 42E, MEMBER 2"/>
    <property type="match status" value="1"/>
</dbReference>
<evidence type="ECO:0000256" key="14">
    <source>
        <dbReference type="ARBA" id="ARBA00023002"/>
    </source>
</evidence>
<evidence type="ECO:0000256" key="32">
    <source>
        <dbReference type="ARBA" id="ARBA00066634"/>
    </source>
</evidence>
<comment type="catalytic activity">
    <reaction evidence="24">
        <text>a 3beta-hydroxysteroid-4alpha-carboxylate + NAD(+) = a 3-oxosteroid + CO2 + NADH</text>
        <dbReference type="Rhea" id="RHEA:34775"/>
        <dbReference type="ChEBI" id="CHEBI:16526"/>
        <dbReference type="ChEBI" id="CHEBI:47788"/>
        <dbReference type="ChEBI" id="CHEBI:57540"/>
        <dbReference type="ChEBI" id="CHEBI:57945"/>
        <dbReference type="ChEBI" id="CHEBI:136966"/>
        <dbReference type="EC" id="1.1.1.170"/>
    </reaction>
</comment>
<dbReference type="EC" id="1.1.1.170" evidence="32"/>
<dbReference type="InParanoid" id="A0A7M7NHX7"/>
<protein>
    <recommendedName>
        <fullName evidence="33">Sterol-4-alpha-carboxylate 3-dehydrogenase, decarboxylating</fullName>
        <ecNumber evidence="32">1.1.1.170</ecNumber>
    </recommendedName>
</protein>
<evidence type="ECO:0000256" key="20">
    <source>
        <dbReference type="ARBA" id="ARBA00023221"/>
    </source>
</evidence>
<evidence type="ECO:0000256" key="28">
    <source>
        <dbReference type="ARBA" id="ARBA00052650"/>
    </source>
</evidence>
<dbReference type="Pfam" id="PF01073">
    <property type="entry name" value="3Beta_HSD"/>
    <property type="match status" value="1"/>
</dbReference>
<dbReference type="CTD" id="50814"/>
<evidence type="ECO:0000256" key="13">
    <source>
        <dbReference type="ARBA" id="ARBA00022990"/>
    </source>
</evidence>
<comment type="catalytic activity">
    <reaction evidence="23">
        <text>a 3beta-hydroxysteroid-4alpha-carboxylate + NADP(+) = a 3-oxosteroid + CO2 + NADPH</text>
        <dbReference type="Rhea" id="RHEA:34771"/>
        <dbReference type="ChEBI" id="CHEBI:16526"/>
        <dbReference type="ChEBI" id="CHEBI:47788"/>
        <dbReference type="ChEBI" id="CHEBI:57783"/>
        <dbReference type="ChEBI" id="CHEBI:58349"/>
        <dbReference type="ChEBI" id="CHEBI:136966"/>
        <dbReference type="EC" id="1.1.1.170"/>
    </reaction>
</comment>
<dbReference type="GO" id="GO:0016616">
    <property type="term" value="F:oxidoreductase activity, acting on the CH-OH group of donors, NAD or NADP as acceptor"/>
    <property type="evidence" value="ECO:0000318"/>
    <property type="project" value="GO_Central"/>
</dbReference>
<keyword evidence="37" id="KW-1185">Reference proteome</keyword>
<comment type="catalytic activity">
    <reaction evidence="30">
        <text>4alpha-carboxyzymosterol + NADP(+) = zymosterone + CO2 + NADPH</text>
        <dbReference type="Rhea" id="RHEA:33455"/>
        <dbReference type="ChEBI" id="CHEBI:16526"/>
        <dbReference type="ChEBI" id="CHEBI:52386"/>
        <dbReference type="ChEBI" id="CHEBI:57783"/>
        <dbReference type="ChEBI" id="CHEBI:58349"/>
        <dbReference type="ChEBI" id="CHEBI:143575"/>
    </reaction>
    <physiologicalReaction direction="left-to-right" evidence="30">
        <dbReference type="Rhea" id="RHEA:33456"/>
    </physiologicalReaction>
</comment>
<evidence type="ECO:0000256" key="1">
    <source>
        <dbReference type="ARBA" id="ARBA00004389"/>
    </source>
</evidence>
<dbReference type="InterPro" id="IPR036291">
    <property type="entry name" value="NAD(P)-bd_dom_sf"/>
</dbReference>
<evidence type="ECO:0000256" key="9">
    <source>
        <dbReference type="ARBA" id="ARBA00022778"/>
    </source>
</evidence>
<comment type="catalytic activity">
    <reaction evidence="28">
        <text>4alpha-carboxy-5alpha-cholest-8-ene-3beta-ol + NAD(+) = 5alpha-cholest-8-en-3-one + CO2 + NADH</text>
        <dbReference type="Rhea" id="RHEA:47172"/>
        <dbReference type="ChEBI" id="CHEBI:16526"/>
        <dbReference type="ChEBI" id="CHEBI:57540"/>
        <dbReference type="ChEBI" id="CHEBI:57945"/>
        <dbReference type="ChEBI" id="CHEBI:87055"/>
        <dbReference type="ChEBI" id="CHEBI:87056"/>
    </reaction>
    <physiologicalReaction direction="left-to-right" evidence="28">
        <dbReference type="Rhea" id="RHEA:47173"/>
    </physiologicalReaction>
</comment>
<sequence length="337" mass="37382">MHCLVIGGCGFLGRHIVEALLAKGHTVNAFDIRKTFENEKVTFFIGDLCSIQDLSPALKDVEVVFHVASPSPLSNNRELFYKVNYTGTKNVIAACKESGVKRLVLTSSASVVYEGVDIKNGDESLPYATSFMDSYSETKILQEKVVLEANNPAESFYTAAIRPHSIFGPGDVHMVPTLVQTARAGKTKFMIGNGANLVDFTYVDNVVHGHVLAAEKLVSDPDNVGGKAFFITNDEPVPFWSVLTRFLVGLGYDAPKYHLPYLLIYFISLIIEFICTLLKPFTNINVTFTPMKVAIAGTYHYYSCERAKKLLGYKPIVSLDEAIQRTVEHFEHLRKGK</sequence>
<evidence type="ECO:0000256" key="26">
    <source>
        <dbReference type="ARBA" id="ARBA00051762"/>
    </source>
</evidence>
<dbReference type="RefSeq" id="XP_030836713.1">
    <property type="nucleotide sequence ID" value="XM_030980853.1"/>
</dbReference>
<dbReference type="GO" id="GO:0005811">
    <property type="term" value="C:lipid droplet"/>
    <property type="evidence" value="ECO:0007669"/>
    <property type="project" value="UniProtKB-SubCell"/>
</dbReference>
<dbReference type="InterPro" id="IPR050177">
    <property type="entry name" value="Lipid_A_modif_metabolic_enz"/>
</dbReference>
<comment type="catalytic activity">
    <reaction evidence="25">
        <text>4alpha-carboxy-4beta-methyl-5alpha-cholest-8-en-3beta-ol + NADP(+) = 4alpha-methyl-5alpha-cholest-8-en-3-one + CO2 + NADPH</text>
        <dbReference type="Rhea" id="RHEA:46828"/>
        <dbReference type="ChEBI" id="CHEBI:16526"/>
        <dbReference type="ChEBI" id="CHEBI:57783"/>
        <dbReference type="ChEBI" id="CHEBI:58349"/>
        <dbReference type="ChEBI" id="CHEBI:87047"/>
        <dbReference type="ChEBI" id="CHEBI:87050"/>
    </reaction>
    <physiologicalReaction direction="left-to-right" evidence="25">
        <dbReference type="Rhea" id="RHEA:46829"/>
    </physiologicalReaction>
</comment>
<keyword evidence="7" id="KW-0551">Lipid droplet</keyword>
<evidence type="ECO:0000256" key="8">
    <source>
        <dbReference type="ARBA" id="ARBA00022692"/>
    </source>
</evidence>
<evidence type="ECO:0000256" key="31">
    <source>
        <dbReference type="ARBA" id="ARBA00060653"/>
    </source>
</evidence>